<gene>
    <name evidence="5" type="ORF">SCODWIG_01437</name>
</gene>
<dbReference type="InterPro" id="IPR027417">
    <property type="entry name" value="P-loop_NTPase"/>
</dbReference>
<dbReference type="Pfam" id="PF00225">
    <property type="entry name" value="Kinesin"/>
    <property type="match status" value="1"/>
</dbReference>
<keyword evidence="1" id="KW-0505">Motor protein</keyword>
<dbReference type="EMBL" id="UFAJ01000184">
    <property type="protein sequence ID" value="SSD59676.1"/>
    <property type="molecule type" value="Genomic_DNA"/>
</dbReference>
<feature type="coiled-coil region" evidence="2">
    <location>
        <begin position="103"/>
        <end position="166"/>
    </location>
</feature>
<dbReference type="VEuPathDB" id="FungiDB:SCODWIG_01437"/>
<dbReference type="Gene3D" id="3.40.850.10">
    <property type="entry name" value="Kinesin motor domain"/>
    <property type="match status" value="1"/>
</dbReference>
<dbReference type="AlphaFoldDB" id="A0A376B4Q4"/>
<dbReference type="PROSITE" id="PS50067">
    <property type="entry name" value="KINESIN_MOTOR_2"/>
    <property type="match status" value="1"/>
</dbReference>
<keyword evidence="1" id="KW-0547">Nucleotide-binding</keyword>
<dbReference type="GO" id="GO:0005524">
    <property type="term" value="F:ATP binding"/>
    <property type="evidence" value="ECO:0007669"/>
    <property type="project" value="UniProtKB-UniRule"/>
</dbReference>
<reference evidence="6" key="1">
    <citation type="submission" date="2018-06" db="EMBL/GenBank/DDBJ databases">
        <authorList>
            <person name="Guldener U."/>
        </authorList>
    </citation>
    <scope>NUCLEOTIDE SEQUENCE [LARGE SCALE GENOMIC DNA]</scope>
    <source>
        <strain evidence="6">UTAD17</strain>
    </source>
</reference>
<proteinExistence type="inferred from homology"/>
<evidence type="ECO:0000259" key="4">
    <source>
        <dbReference type="PROSITE" id="PS50067"/>
    </source>
</evidence>
<protein>
    <recommendedName>
        <fullName evidence="4">Kinesin motor domain-containing protein</fullName>
    </recommendedName>
</protein>
<name>A0A376B4Q4_9ASCO</name>
<evidence type="ECO:0000313" key="5">
    <source>
        <dbReference type="EMBL" id="SSD59676.1"/>
    </source>
</evidence>
<dbReference type="GO" id="GO:0015630">
    <property type="term" value="C:microtubule cytoskeleton"/>
    <property type="evidence" value="ECO:0007669"/>
    <property type="project" value="TreeGrafter"/>
</dbReference>
<dbReference type="PANTHER" id="PTHR47972">
    <property type="entry name" value="KINESIN-LIKE PROTEIN KLP-3"/>
    <property type="match status" value="1"/>
</dbReference>
<feature type="coiled-coil region" evidence="2">
    <location>
        <begin position="197"/>
        <end position="242"/>
    </location>
</feature>
<dbReference type="InterPro" id="IPR027640">
    <property type="entry name" value="Kinesin-like_fam"/>
</dbReference>
<dbReference type="GO" id="GO:0003777">
    <property type="term" value="F:microtubule motor activity"/>
    <property type="evidence" value="ECO:0007669"/>
    <property type="project" value="InterPro"/>
</dbReference>
<dbReference type="Proteomes" id="UP000262825">
    <property type="component" value="Unassembled WGS sequence"/>
</dbReference>
<accession>A0A376B4Q4</accession>
<feature type="region of interest" description="Disordered" evidence="3">
    <location>
        <begin position="1"/>
        <end position="68"/>
    </location>
</feature>
<feature type="compositionally biased region" description="Low complexity" evidence="3">
    <location>
        <begin position="25"/>
        <end position="66"/>
    </location>
</feature>
<dbReference type="PANTHER" id="PTHR47972:SF28">
    <property type="entry name" value="KINESIN-LIKE PROTEIN KLP-3"/>
    <property type="match status" value="1"/>
</dbReference>
<dbReference type="InterPro" id="IPR036961">
    <property type="entry name" value="Kinesin_motor_dom_sf"/>
</dbReference>
<feature type="compositionally biased region" description="Basic and acidic residues" evidence="3">
    <location>
        <begin position="15"/>
        <end position="24"/>
    </location>
</feature>
<feature type="domain" description="Kinesin motor" evidence="4">
    <location>
        <begin position="387"/>
        <end position="715"/>
    </location>
</feature>
<keyword evidence="2" id="KW-0175">Coiled coil</keyword>
<evidence type="ECO:0000256" key="1">
    <source>
        <dbReference type="PROSITE-ProRule" id="PRU00283"/>
    </source>
</evidence>
<dbReference type="SMART" id="SM00129">
    <property type="entry name" value="KISc"/>
    <property type="match status" value="1"/>
</dbReference>
<dbReference type="OrthoDB" id="3176171at2759"/>
<keyword evidence="1" id="KW-0067">ATP-binding</keyword>
<comment type="similarity">
    <text evidence="1">Belongs to the TRAFAC class myosin-kinesin ATPase superfamily. Kinesin family.</text>
</comment>
<evidence type="ECO:0000313" key="6">
    <source>
        <dbReference type="Proteomes" id="UP000262825"/>
    </source>
</evidence>
<feature type="binding site" evidence="1">
    <location>
        <begin position="471"/>
        <end position="478"/>
    </location>
    <ligand>
        <name>ATP</name>
        <dbReference type="ChEBI" id="CHEBI:30616"/>
    </ligand>
</feature>
<evidence type="ECO:0000256" key="2">
    <source>
        <dbReference type="SAM" id="Coils"/>
    </source>
</evidence>
<dbReference type="GO" id="GO:0008017">
    <property type="term" value="F:microtubule binding"/>
    <property type="evidence" value="ECO:0007669"/>
    <property type="project" value="InterPro"/>
</dbReference>
<organism evidence="5 6">
    <name type="scientific">Saccharomycodes ludwigii</name>
    <dbReference type="NCBI Taxonomy" id="36035"/>
    <lineage>
        <taxon>Eukaryota</taxon>
        <taxon>Fungi</taxon>
        <taxon>Dikarya</taxon>
        <taxon>Ascomycota</taxon>
        <taxon>Saccharomycotina</taxon>
        <taxon>Saccharomycetes</taxon>
        <taxon>Saccharomycodales</taxon>
        <taxon>Saccharomycodaceae</taxon>
        <taxon>Saccharomycodes</taxon>
    </lineage>
</organism>
<dbReference type="InterPro" id="IPR001752">
    <property type="entry name" value="Kinesin_motor_dom"/>
</dbReference>
<sequence length="722" mass="83490">MTSYNNLDIPTTPKKNTENKRYTESKIPSPSRIPSPKYFNSRNNSPNSSVSSSSTSASGTAASGSTMNDKELILHTKSSISNKSQQRHSSTLNSFYNENVKHLNKLNDEMVSKKIKLQELKQQRDELNAKCEDDLNLTVESLKKILINKKQQYKSLKFEIDQISENWESKLNCIQTSYTLKIEKLKADQWTQKTKFLKEYESKEQEAREKYQNDKKLLQNKVDMLKKEIKKVELELKENEDYKSKENDLKLEFNHEKEHFLKAMKLKQEGILKENERISINTYSLQNEINNKLQSRYDQLCHDTEYLEQEITTITQEIDIQNKDHSGLLEEYESIQLETKKMEGKYEEMGDYVTKATKELQDINEIIIKEEAIRRKLHNQLQEMRGNIRVFCRIKPMDDPNFHISVLPLDTKDGTQKLLLNGENTNFNANVEFKFDRIFTKKDTNSQVFGEVSQLVQSSLDGYSVCIFAYGQTGSGKTYTMLHEKDGIIPMTLKHIFEWIDKLKESGWQYKVTTQFVEIYNEQICDLLSNKRQSIAGSPSKNKIEIRNTPDGKTLLTNLVTEKIENIEDAHRLLQKALKTRTTAATNANDHSSRSHSIFIINLHGINDITEEYCDGILNLVDLAGSERLNSSLVTGDRLRETQNINRSLSCLGDVIHALGEKKSKHIPFRNSKLTYMLQNSLLGDSKTLMFVNVCENNYNETINSLRFASKVYSTEMKKRQT</sequence>
<keyword evidence="6" id="KW-1185">Reference proteome</keyword>
<dbReference type="GO" id="GO:0007018">
    <property type="term" value="P:microtubule-based movement"/>
    <property type="evidence" value="ECO:0007669"/>
    <property type="project" value="InterPro"/>
</dbReference>
<dbReference type="SUPFAM" id="SSF52540">
    <property type="entry name" value="P-loop containing nucleoside triphosphate hydrolases"/>
    <property type="match status" value="1"/>
</dbReference>
<evidence type="ECO:0000256" key="3">
    <source>
        <dbReference type="SAM" id="MobiDB-lite"/>
    </source>
</evidence>
<dbReference type="PRINTS" id="PR00380">
    <property type="entry name" value="KINESINHEAVY"/>
</dbReference>